<comment type="caution">
    <text evidence="9">The sequence shown here is derived from an EMBL/GenBank/DDBJ whole genome shotgun (WGS) entry which is preliminary data.</text>
</comment>
<dbReference type="NCBIfam" id="TIGR01167">
    <property type="entry name" value="LPXTG_anchor"/>
    <property type="match status" value="1"/>
</dbReference>
<keyword evidence="3 7" id="KW-0732">Signal</keyword>
<accession>A0ABS6Z6Z9</accession>
<proteinExistence type="predicted"/>
<evidence type="ECO:0000256" key="5">
    <source>
        <dbReference type="SAM" id="MobiDB-lite"/>
    </source>
</evidence>
<keyword evidence="6" id="KW-0472">Membrane</keyword>
<gene>
    <name evidence="9" type="ORF">GPJ59_14210</name>
</gene>
<feature type="compositionally biased region" description="Low complexity" evidence="5">
    <location>
        <begin position="146"/>
        <end position="204"/>
    </location>
</feature>
<protein>
    <submittedName>
        <fullName evidence="9">LPXTG cell wall anchor domain-containing protein</fullName>
    </submittedName>
</protein>
<organism evidence="9 10">
    <name type="scientific">Streptomyces bambusae</name>
    <dbReference type="NCBI Taxonomy" id="1550616"/>
    <lineage>
        <taxon>Bacteria</taxon>
        <taxon>Bacillati</taxon>
        <taxon>Actinomycetota</taxon>
        <taxon>Actinomycetes</taxon>
        <taxon>Kitasatosporales</taxon>
        <taxon>Streptomycetaceae</taxon>
        <taxon>Streptomyces</taxon>
    </lineage>
</organism>
<keyword evidence="2" id="KW-0964">Secreted</keyword>
<keyword evidence="10" id="KW-1185">Reference proteome</keyword>
<evidence type="ECO:0000256" key="4">
    <source>
        <dbReference type="ARBA" id="ARBA00023088"/>
    </source>
</evidence>
<keyword evidence="1" id="KW-0134">Cell wall</keyword>
<dbReference type="PROSITE" id="PS50847">
    <property type="entry name" value="GRAM_POS_ANCHORING"/>
    <property type="match status" value="1"/>
</dbReference>
<feature type="signal peptide" evidence="7">
    <location>
        <begin position="1"/>
        <end position="27"/>
    </location>
</feature>
<keyword evidence="6" id="KW-1133">Transmembrane helix</keyword>
<evidence type="ECO:0000259" key="8">
    <source>
        <dbReference type="PROSITE" id="PS50847"/>
    </source>
</evidence>
<dbReference type="RefSeq" id="WP_219667470.1">
    <property type="nucleotide sequence ID" value="NZ_WTFF01000083.1"/>
</dbReference>
<feature type="transmembrane region" description="Helical" evidence="6">
    <location>
        <begin position="215"/>
        <end position="234"/>
    </location>
</feature>
<feature type="chain" id="PRO_5047016513" evidence="7">
    <location>
        <begin position="28"/>
        <end position="240"/>
    </location>
</feature>
<evidence type="ECO:0000256" key="7">
    <source>
        <dbReference type="SAM" id="SignalP"/>
    </source>
</evidence>
<sequence length="240" mass="23685">MSISRLRRAAVAVPAVASLLVATPAFAADTYTIPLHQQVPLTAAGFGSNEAKCASVPATQDGWHFIAPGNPKEISFVKLTVTFEPGGQQVITSFGPPDDNHAYVASAPGAKLTSAVAEVQGGKLSWFNLSHTCPASTKPSTPPSPSTSVSTSSSPSASTSASASASSSTGPKPSGSTSTSASPSSAAPASSAPVPSGSPSSPSGDLASTGSDAPIGLLATLAGVLMAAGAVLMVRRRRAQ</sequence>
<feature type="region of interest" description="Disordered" evidence="5">
    <location>
        <begin position="134"/>
        <end position="210"/>
    </location>
</feature>
<evidence type="ECO:0000313" key="10">
    <source>
        <dbReference type="Proteomes" id="UP000812013"/>
    </source>
</evidence>
<evidence type="ECO:0000313" key="9">
    <source>
        <dbReference type="EMBL" id="MBW5483003.1"/>
    </source>
</evidence>
<dbReference type="EMBL" id="WTFF01000083">
    <property type="protein sequence ID" value="MBW5483003.1"/>
    <property type="molecule type" value="Genomic_DNA"/>
</dbReference>
<evidence type="ECO:0000256" key="2">
    <source>
        <dbReference type="ARBA" id="ARBA00022525"/>
    </source>
</evidence>
<dbReference type="Proteomes" id="UP000812013">
    <property type="component" value="Unassembled WGS sequence"/>
</dbReference>
<reference evidence="9 10" key="1">
    <citation type="submission" date="2019-12" db="EMBL/GenBank/DDBJ databases">
        <title>Genome sequence of Streptomyces bambusae.</title>
        <authorList>
            <person name="Bansal K."/>
            <person name="Choksket S."/>
            <person name="Korpole S."/>
            <person name="Patil P.B."/>
        </authorList>
    </citation>
    <scope>NUCLEOTIDE SEQUENCE [LARGE SCALE GENOMIC DNA]</scope>
    <source>
        <strain evidence="9 10">SK60</strain>
    </source>
</reference>
<evidence type="ECO:0000256" key="3">
    <source>
        <dbReference type="ARBA" id="ARBA00022729"/>
    </source>
</evidence>
<dbReference type="InterPro" id="IPR019931">
    <property type="entry name" value="LPXTG_anchor"/>
</dbReference>
<name>A0ABS6Z6Z9_9ACTN</name>
<evidence type="ECO:0000256" key="6">
    <source>
        <dbReference type="SAM" id="Phobius"/>
    </source>
</evidence>
<evidence type="ECO:0000256" key="1">
    <source>
        <dbReference type="ARBA" id="ARBA00022512"/>
    </source>
</evidence>
<feature type="domain" description="Gram-positive cocci surface proteins LPxTG" evidence="8">
    <location>
        <begin position="206"/>
        <end position="240"/>
    </location>
</feature>
<keyword evidence="4" id="KW-0572">Peptidoglycan-anchor</keyword>
<keyword evidence="6" id="KW-0812">Transmembrane</keyword>